<dbReference type="EMBL" id="ML987196">
    <property type="protein sequence ID" value="KAF2248584.1"/>
    <property type="molecule type" value="Genomic_DNA"/>
</dbReference>
<dbReference type="GeneID" id="54588961"/>
<sequence>MPRFVDLPRELRDLVYNELSEPLTFIWRHPTDRIQSVNIDCATVPITKAAVLGPKVLREMGQAPVFQDLEMTVGIAIRDEHQPLIGTMPLTNAPIPDAHEIPHEQALQFLSCATHLTILVVVTCIHAQKPGFSLPWEAVMGLMATLSARGLRFATVKVGMHTRNVEVLRWSTLWNRRPVQTMLRRHIFAEFGSAKLQGSFPIQDIEACSLALDDVNAVADYITKRVTPASNVHFAHSVTKTAAYLYADDPADAAGRFWTRDSVLETFPPTDPPKGKQKVWELLGEGSEERYAGKKNSVKLWREKRDGVWREWENTSVFAVEGEPQIEVTDPITRRLRRKTPVWNPGGPWWTPPF</sequence>
<evidence type="ECO:0000313" key="1">
    <source>
        <dbReference type="EMBL" id="KAF2248584.1"/>
    </source>
</evidence>
<proteinExistence type="predicted"/>
<dbReference type="AlphaFoldDB" id="A0A6A6IDC7"/>
<gene>
    <name evidence="1" type="ORF">BU26DRAFT_606021</name>
</gene>
<dbReference type="RefSeq" id="XP_033683588.1">
    <property type="nucleotide sequence ID" value="XM_033835631.1"/>
</dbReference>
<name>A0A6A6IDC7_9PLEO</name>
<protein>
    <submittedName>
        <fullName evidence="1">Uncharacterized protein</fullName>
    </submittedName>
</protein>
<reference evidence="1" key="1">
    <citation type="journal article" date="2020" name="Stud. Mycol.">
        <title>101 Dothideomycetes genomes: a test case for predicting lifestyles and emergence of pathogens.</title>
        <authorList>
            <person name="Haridas S."/>
            <person name="Albert R."/>
            <person name="Binder M."/>
            <person name="Bloem J."/>
            <person name="Labutti K."/>
            <person name="Salamov A."/>
            <person name="Andreopoulos B."/>
            <person name="Baker S."/>
            <person name="Barry K."/>
            <person name="Bills G."/>
            <person name="Bluhm B."/>
            <person name="Cannon C."/>
            <person name="Castanera R."/>
            <person name="Culley D."/>
            <person name="Daum C."/>
            <person name="Ezra D."/>
            <person name="Gonzalez J."/>
            <person name="Henrissat B."/>
            <person name="Kuo A."/>
            <person name="Liang C."/>
            <person name="Lipzen A."/>
            <person name="Lutzoni F."/>
            <person name="Magnuson J."/>
            <person name="Mondo S."/>
            <person name="Nolan M."/>
            <person name="Ohm R."/>
            <person name="Pangilinan J."/>
            <person name="Park H.-J."/>
            <person name="Ramirez L."/>
            <person name="Alfaro M."/>
            <person name="Sun H."/>
            <person name="Tritt A."/>
            <person name="Yoshinaga Y."/>
            <person name="Zwiers L.-H."/>
            <person name="Turgeon B."/>
            <person name="Goodwin S."/>
            <person name="Spatafora J."/>
            <person name="Crous P."/>
            <person name="Grigoriev I."/>
        </authorList>
    </citation>
    <scope>NUCLEOTIDE SEQUENCE</scope>
    <source>
        <strain evidence="1">CBS 122368</strain>
    </source>
</reference>
<dbReference type="Proteomes" id="UP000800094">
    <property type="component" value="Unassembled WGS sequence"/>
</dbReference>
<keyword evidence="2" id="KW-1185">Reference proteome</keyword>
<accession>A0A6A6IDC7</accession>
<evidence type="ECO:0000313" key="2">
    <source>
        <dbReference type="Proteomes" id="UP000800094"/>
    </source>
</evidence>
<organism evidence="1 2">
    <name type="scientific">Trematosphaeria pertusa</name>
    <dbReference type="NCBI Taxonomy" id="390896"/>
    <lineage>
        <taxon>Eukaryota</taxon>
        <taxon>Fungi</taxon>
        <taxon>Dikarya</taxon>
        <taxon>Ascomycota</taxon>
        <taxon>Pezizomycotina</taxon>
        <taxon>Dothideomycetes</taxon>
        <taxon>Pleosporomycetidae</taxon>
        <taxon>Pleosporales</taxon>
        <taxon>Massarineae</taxon>
        <taxon>Trematosphaeriaceae</taxon>
        <taxon>Trematosphaeria</taxon>
    </lineage>
</organism>